<dbReference type="AlphaFoldDB" id="A0A2W4WUD7"/>
<keyword evidence="5 6" id="KW-0949">S-adenosyl-L-methionine</keyword>
<feature type="binding site" evidence="6">
    <location>
        <begin position="162"/>
        <end position="163"/>
    </location>
    <ligand>
        <name>S-adenosyl-L-methionine</name>
        <dbReference type="ChEBI" id="CHEBI:59789"/>
    </ligand>
</feature>
<dbReference type="EC" id="2.1.1.-" evidence="6"/>
<accession>A0A2W4WUD7</accession>
<feature type="binding site" evidence="6">
    <location>
        <position position="108"/>
    </location>
    <ligand>
        <name>S-adenosyl-L-methionine</name>
        <dbReference type="ChEBI" id="CHEBI:59789"/>
    </ligand>
</feature>
<dbReference type="Pfam" id="PF02527">
    <property type="entry name" value="GidB"/>
    <property type="match status" value="2"/>
</dbReference>
<dbReference type="SUPFAM" id="SSF53335">
    <property type="entry name" value="S-adenosyl-L-methionine-dependent methyltransferases"/>
    <property type="match status" value="1"/>
</dbReference>
<dbReference type="GO" id="GO:0005829">
    <property type="term" value="C:cytosol"/>
    <property type="evidence" value="ECO:0007669"/>
    <property type="project" value="TreeGrafter"/>
</dbReference>
<sequence length="272" mass="29887">MTDTLPAHLDLWQQTLHWQPNAEQRSLFQALYDQIVECNQRFNLTRITTPEDFWEKHLWDSLSGLAPWLSEASEDSEDSEGSKNPEDFEAVEALDPNDSGPIRLIDIGTGGGIPGIPAAIALGLTQGNVDLTLVDSTRKKIQFLQVACQQMGLKATCLADRAEALGQHFAHREQYDLALVRAVGSAATCAEYAIPLLKVGAQAVLFRGQWSVEDTEALAPVVDLLGGEITDLQSWKTPLTQSIRHCIFIHKEKPTPSDLPRAVGVPSKKPLD</sequence>
<dbReference type="PANTHER" id="PTHR31760">
    <property type="entry name" value="S-ADENOSYL-L-METHIONINE-DEPENDENT METHYLTRANSFERASES SUPERFAMILY PROTEIN"/>
    <property type="match status" value="1"/>
</dbReference>
<reference evidence="7 8" key="2">
    <citation type="submission" date="2018-06" db="EMBL/GenBank/DDBJ databases">
        <title>Metagenomic assembly of (sub)arctic Cyanobacteria and their associated microbiome from non-axenic cultures.</title>
        <authorList>
            <person name="Baurain D."/>
        </authorList>
    </citation>
    <scope>NUCLEOTIDE SEQUENCE [LARGE SCALE GENOMIC DNA]</scope>
    <source>
        <strain evidence="7">ULC027bin1</strain>
    </source>
</reference>
<dbReference type="InterPro" id="IPR029063">
    <property type="entry name" value="SAM-dependent_MTases_sf"/>
</dbReference>
<evidence type="ECO:0000313" key="8">
    <source>
        <dbReference type="Proteomes" id="UP000249794"/>
    </source>
</evidence>
<dbReference type="Gene3D" id="3.40.50.150">
    <property type="entry name" value="Vaccinia Virus protein VP39"/>
    <property type="match status" value="1"/>
</dbReference>
<comment type="similarity">
    <text evidence="6">Belongs to the methyltransferase superfamily. RNA methyltransferase RsmG family.</text>
</comment>
<gene>
    <name evidence="6" type="primary">rsmG</name>
    <name evidence="7" type="ORF">DCF15_18415</name>
</gene>
<proteinExistence type="inferred from homology"/>
<comment type="caution">
    <text evidence="7">The sequence shown here is derived from an EMBL/GenBank/DDBJ whole genome shotgun (WGS) entry which is preliminary data.</text>
</comment>
<dbReference type="GO" id="GO:0070043">
    <property type="term" value="F:rRNA (guanine-N7-)-methyltransferase activity"/>
    <property type="evidence" value="ECO:0007669"/>
    <property type="project" value="UniProtKB-UniRule"/>
</dbReference>
<evidence type="ECO:0000256" key="2">
    <source>
        <dbReference type="ARBA" id="ARBA00022552"/>
    </source>
</evidence>
<dbReference type="HAMAP" id="MF_00074">
    <property type="entry name" value="16SrRNA_methyltr_G"/>
    <property type="match status" value="1"/>
</dbReference>
<keyword evidence="3 6" id="KW-0489">Methyltransferase</keyword>
<comment type="function">
    <text evidence="6">Specifically methylates the N7 position of a guanine in 16S rRNA.</text>
</comment>
<evidence type="ECO:0000256" key="1">
    <source>
        <dbReference type="ARBA" id="ARBA00022490"/>
    </source>
</evidence>
<dbReference type="Proteomes" id="UP000249794">
    <property type="component" value="Unassembled WGS sequence"/>
</dbReference>
<evidence type="ECO:0000256" key="4">
    <source>
        <dbReference type="ARBA" id="ARBA00022679"/>
    </source>
</evidence>
<comment type="subcellular location">
    <subcellularLocation>
        <location evidence="6">Cytoplasm</location>
    </subcellularLocation>
</comment>
<name>A0A2W4WUD7_9CYAN</name>
<keyword evidence="2 6" id="KW-0698">rRNA processing</keyword>
<evidence type="ECO:0000256" key="5">
    <source>
        <dbReference type="ARBA" id="ARBA00022691"/>
    </source>
</evidence>
<comment type="caution">
    <text evidence="6">Lacks conserved residue(s) required for the propagation of feature annotation.</text>
</comment>
<protein>
    <recommendedName>
        <fullName evidence="6">Ribosomal RNA small subunit methyltransferase G</fullName>
        <ecNumber evidence="6">2.1.1.-</ecNumber>
    </recommendedName>
    <alternativeName>
        <fullName evidence="6">16S rRNA 7-methylguanosine methyltransferase</fullName>
        <shortName evidence="6">16S rRNA m7G methyltransferase</shortName>
    </alternativeName>
</protein>
<organism evidence="7 8">
    <name type="scientific">Phormidesmis priestleyi</name>
    <dbReference type="NCBI Taxonomy" id="268141"/>
    <lineage>
        <taxon>Bacteria</taxon>
        <taxon>Bacillati</taxon>
        <taxon>Cyanobacteriota</taxon>
        <taxon>Cyanophyceae</taxon>
        <taxon>Leptolyngbyales</taxon>
        <taxon>Leptolyngbyaceae</taxon>
        <taxon>Phormidesmis</taxon>
    </lineage>
</organism>
<evidence type="ECO:0000313" key="7">
    <source>
        <dbReference type="EMBL" id="PZO47942.1"/>
    </source>
</evidence>
<dbReference type="PANTHER" id="PTHR31760:SF0">
    <property type="entry name" value="S-ADENOSYL-L-METHIONINE-DEPENDENT METHYLTRANSFERASES SUPERFAMILY PROTEIN"/>
    <property type="match status" value="1"/>
</dbReference>
<keyword evidence="1 6" id="KW-0963">Cytoplasm</keyword>
<keyword evidence="4 6" id="KW-0808">Transferase</keyword>
<reference evidence="8" key="1">
    <citation type="submission" date="2018-04" db="EMBL/GenBank/DDBJ databases">
        <authorList>
            <person name="Cornet L."/>
        </authorList>
    </citation>
    <scope>NUCLEOTIDE SEQUENCE [LARGE SCALE GENOMIC DNA]</scope>
</reference>
<dbReference type="InterPro" id="IPR003682">
    <property type="entry name" value="rRNA_ssu_MeTfrase_G"/>
</dbReference>
<feature type="binding site" evidence="6">
    <location>
        <begin position="135"/>
        <end position="137"/>
    </location>
    <ligand>
        <name>S-adenosyl-L-methionine</name>
        <dbReference type="ChEBI" id="CHEBI:59789"/>
    </ligand>
</feature>
<feature type="binding site" evidence="6">
    <location>
        <position position="181"/>
    </location>
    <ligand>
        <name>S-adenosyl-L-methionine</name>
        <dbReference type="ChEBI" id="CHEBI:59789"/>
    </ligand>
</feature>
<dbReference type="EMBL" id="QBMP01000254">
    <property type="protein sequence ID" value="PZO47942.1"/>
    <property type="molecule type" value="Genomic_DNA"/>
</dbReference>
<evidence type="ECO:0000256" key="3">
    <source>
        <dbReference type="ARBA" id="ARBA00022603"/>
    </source>
</evidence>
<evidence type="ECO:0000256" key="6">
    <source>
        <dbReference type="HAMAP-Rule" id="MF_00074"/>
    </source>
</evidence>
<dbReference type="PIRSF" id="PIRSF003078">
    <property type="entry name" value="GidB"/>
    <property type="match status" value="1"/>
</dbReference>